<dbReference type="InterPro" id="IPR017998">
    <property type="entry name" value="Chaperone_TCP-1"/>
</dbReference>
<keyword evidence="5" id="KW-0143">Chaperone</keyword>
<dbReference type="Pfam" id="PF00118">
    <property type="entry name" value="Cpn60_TCP1"/>
    <property type="match status" value="1"/>
</dbReference>
<keyword evidence="4" id="KW-0067">ATP-binding</keyword>
<evidence type="ECO:0000256" key="1">
    <source>
        <dbReference type="ARBA" id="ARBA00006607"/>
    </source>
</evidence>
<reference evidence="6 7" key="1">
    <citation type="journal article" date="2017" name="Mol. Biol. Evol.">
        <title>The 4-celled Tetrabaena socialis nuclear genome reveals the essential components for genetic control of cell number at the origin of multicellularity in the volvocine lineage.</title>
        <authorList>
            <person name="Featherston J."/>
            <person name="Arakaki Y."/>
            <person name="Hanschen E.R."/>
            <person name="Ferris P.J."/>
            <person name="Michod R.E."/>
            <person name="Olson B.J.S.C."/>
            <person name="Nozaki H."/>
            <person name="Durand P.M."/>
        </authorList>
    </citation>
    <scope>NUCLEOTIDE SEQUENCE [LARGE SCALE GENOMIC DNA]</scope>
    <source>
        <strain evidence="6 7">NIES-571</strain>
    </source>
</reference>
<dbReference type="InterPro" id="IPR002423">
    <property type="entry name" value="Cpn60/GroEL/TCP-1"/>
</dbReference>
<dbReference type="OrthoDB" id="1733909at2759"/>
<name>A0A2J8ADH1_9CHLO</name>
<comment type="similarity">
    <text evidence="1">Belongs to the chaperonin (HSP60) family.</text>
</comment>
<sequence>MAQSQLAQVVRASDAKEIVFDSESRRRLQIGINKVADAVGVTLGPRGRNVVLEQKFGVPQVINDGVSIARAIERQAPVENAGAAGGGPNVATISAGNDDFIGEMIADALDKVGSNGVLSIETSNSTETVVDVQEGMEIDRGYISPQFVTNQERLLVEYDNCRVLVTDQKVGASELVPAFKETLTDPEERLGADIVMKSLRAPCRLIADNAGVEGEVIVLRLLGKPFEVGYNAMIDKIENLMEAGVIDPAKVTRNGLLNSVSIAGIMLTTQAVMVERTKSDAPGGMNANGMPTGMTI</sequence>
<dbReference type="PRINTS" id="PR00304">
    <property type="entry name" value="TCOMPLEXTCP1"/>
</dbReference>
<dbReference type="SUPFAM" id="SSF48592">
    <property type="entry name" value="GroEL equatorial domain-like"/>
    <property type="match status" value="1"/>
</dbReference>
<dbReference type="Gene3D" id="1.10.560.10">
    <property type="entry name" value="GroEL-like equatorial domain"/>
    <property type="match status" value="2"/>
</dbReference>
<dbReference type="InterPro" id="IPR027409">
    <property type="entry name" value="GroEL-like_apical_dom_sf"/>
</dbReference>
<organism evidence="6 7">
    <name type="scientific">Tetrabaena socialis</name>
    <dbReference type="NCBI Taxonomy" id="47790"/>
    <lineage>
        <taxon>Eukaryota</taxon>
        <taxon>Viridiplantae</taxon>
        <taxon>Chlorophyta</taxon>
        <taxon>core chlorophytes</taxon>
        <taxon>Chlorophyceae</taxon>
        <taxon>CS clade</taxon>
        <taxon>Chlamydomonadales</taxon>
        <taxon>Tetrabaenaceae</taxon>
        <taxon>Tetrabaena</taxon>
    </lineage>
</organism>
<evidence type="ECO:0000256" key="2">
    <source>
        <dbReference type="ARBA" id="ARBA00008020"/>
    </source>
</evidence>
<accession>A0A2J8ADH1</accession>
<dbReference type="GO" id="GO:0005524">
    <property type="term" value="F:ATP binding"/>
    <property type="evidence" value="ECO:0007669"/>
    <property type="project" value="UniProtKB-KW"/>
</dbReference>
<protein>
    <submittedName>
        <fullName evidence="6">RuBisCO large subunit-binding protein subunit alpha, chloroplastic</fullName>
    </submittedName>
</protein>
<comment type="caution">
    <text evidence="6">The sequence shown here is derived from an EMBL/GenBank/DDBJ whole genome shotgun (WGS) entry which is preliminary data.</text>
</comment>
<proteinExistence type="inferred from homology"/>
<dbReference type="InterPro" id="IPR001844">
    <property type="entry name" value="Cpn60/GroEL"/>
</dbReference>
<dbReference type="GO" id="GO:0140662">
    <property type="term" value="F:ATP-dependent protein folding chaperone"/>
    <property type="evidence" value="ECO:0007669"/>
    <property type="project" value="InterPro"/>
</dbReference>
<evidence type="ECO:0000256" key="5">
    <source>
        <dbReference type="ARBA" id="ARBA00023186"/>
    </source>
</evidence>
<dbReference type="InterPro" id="IPR027410">
    <property type="entry name" value="TCP-1-like_intermed_sf"/>
</dbReference>
<dbReference type="Proteomes" id="UP000236333">
    <property type="component" value="Unassembled WGS sequence"/>
</dbReference>
<dbReference type="GO" id="GO:0042026">
    <property type="term" value="P:protein refolding"/>
    <property type="evidence" value="ECO:0007669"/>
    <property type="project" value="InterPro"/>
</dbReference>
<dbReference type="Gene3D" id="3.30.260.10">
    <property type="entry name" value="TCP-1-like chaperonin intermediate domain"/>
    <property type="match status" value="1"/>
</dbReference>
<evidence type="ECO:0000256" key="4">
    <source>
        <dbReference type="ARBA" id="ARBA00022840"/>
    </source>
</evidence>
<evidence type="ECO:0000313" key="7">
    <source>
        <dbReference type="Proteomes" id="UP000236333"/>
    </source>
</evidence>
<dbReference type="InterPro" id="IPR027413">
    <property type="entry name" value="GROEL-like_equatorial_sf"/>
</dbReference>
<keyword evidence="7" id="KW-1185">Reference proteome</keyword>
<dbReference type="SUPFAM" id="SSF52029">
    <property type="entry name" value="GroEL apical domain-like"/>
    <property type="match status" value="1"/>
</dbReference>
<keyword evidence="3" id="KW-0547">Nucleotide-binding</keyword>
<comment type="similarity">
    <text evidence="2">Belongs to the TCP-1 chaperonin family.</text>
</comment>
<dbReference type="AlphaFoldDB" id="A0A2J8ADH1"/>
<evidence type="ECO:0000256" key="3">
    <source>
        <dbReference type="ARBA" id="ARBA00022741"/>
    </source>
</evidence>
<gene>
    <name evidence="6" type="ORF">TSOC_002671</name>
</gene>
<dbReference type="EMBL" id="PGGS01000052">
    <property type="protein sequence ID" value="PNH10562.1"/>
    <property type="molecule type" value="Genomic_DNA"/>
</dbReference>
<evidence type="ECO:0000313" key="6">
    <source>
        <dbReference type="EMBL" id="PNH10562.1"/>
    </source>
</evidence>
<dbReference type="PANTHER" id="PTHR45633">
    <property type="entry name" value="60 KDA HEAT SHOCK PROTEIN, MITOCHONDRIAL"/>
    <property type="match status" value="1"/>
</dbReference>